<keyword evidence="4" id="KW-0689">Ribosomal protein</keyword>
<evidence type="ECO:0000259" key="3">
    <source>
        <dbReference type="PROSITE" id="PS51186"/>
    </source>
</evidence>
<keyword evidence="4" id="KW-0687">Ribonucleoprotein</keyword>
<accession>A0A318J7S9</accession>
<evidence type="ECO:0000313" key="5">
    <source>
        <dbReference type="Proteomes" id="UP000247792"/>
    </source>
</evidence>
<dbReference type="GO" id="GO:0016747">
    <property type="term" value="F:acyltransferase activity, transferring groups other than amino-acyl groups"/>
    <property type="evidence" value="ECO:0007669"/>
    <property type="project" value="InterPro"/>
</dbReference>
<dbReference type="Pfam" id="PF00583">
    <property type="entry name" value="Acetyltransf_1"/>
    <property type="match status" value="1"/>
</dbReference>
<dbReference type="InterPro" id="IPR000182">
    <property type="entry name" value="GNAT_dom"/>
</dbReference>
<evidence type="ECO:0000256" key="1">
    <source>
        <dbReference type="ARBA" id="ARBA00022679"/>
    </source>
</evidence>
<dbReference type="InterPro" id="IPR016181">
    <property type="entry name" value="Acyl_CoA_acyltransferase"/>
</dbReference>
<organism evidence="4 5">
    <name type="scientific">Undibacterium pigrum</name>
    <dbReference type="NCBI Taxonomy" id="401470"/>
    <lineage>
        <taxon>Bacteria</taxon>
        <taxon>Pseudomonadati</taxon>
        <taxon>Pseudomonadota</taxon>
        <taxon>Betaproteobacteria</taxon>
        <taxon>Burkholderiales</taxon>
        <taxon>Oxalobacteraceae</taxon>
        <taxon>Undibacterium</taxon>
    </lineage>
</organism>
<dbReference type="EMBL" id="QJKB01000002">
    <property type="protein sequence ID" value="PXX45159.1"/>
    <property type="molecule type" value="Genomic_DNA"/>
</dbReference>
<gene>
    <name evidence="4" type="ORF">DFR42_102372</name>
</gene>
<dbReference type="AlphaFoldDB" id="A0A318J7S9"/>
<comment type="caution">
    <text evidence="4">The sequence shown here is derived from an EMBL/GenBank/DDBJ whole genome shotgun (WGS) entry which is preliminary data.</text>
</comment>
<dbReference type="Gene3D" id="3.40.630.30">
    <property type="match status" value="1"/>
</dbReference>
<sequence>MLLFQRQARQKPHLIWTRMTENISSKTTDISFRPAVDADADLIAALVNSAYRGDSSRQGWTTEADLLQGSRIFPPEVRELIANPDSVILLCLQGDDIIGCVNLEKTEGAAYLGMFVVRPVLQGNGIGKHFMQTAEQYAQDLWGIQKIWMTVISVRKELIAYYERRGYVRTGRFKPFPSDNGKEQMLVDNLQFEEMEKILG</sequence>
<reference evidence="4 5" key="1">
    <citation type="submission" date="2018-05" db="EMBL/GenBank/DDBJ databases">
        <title>Genomic Encyclopedia of Type Strains, Phase IV (KMG-IV): sequencing the most valuable type-strain genomes for metagenomic binning, comparative biology and taxonomic classification.</title>
        <authorList>
            <person name="Goeker M."/>
        </authorList>
    </citation>
    <scope>NUCLEOTIDE SEQUENCE [LARGE SCALE GENOMIC DNA]</scope>
    <source>
        <strain evidence="4 5">DSM 19792</strain>
    </source>
</reference>
<dbReference type="InterPro" id="IPR050832">
    <property type="entry name" value="Bact_Acetyltransf"/>
</dbReference>
<proteinExistence type="predicted"/>
<evidence type="ECO:0000256" key="2">
    <source>
        <dbReference type="ARBA" id="ARBA00023315"/>
    </source>
</evidence>
<dbReference type="PROSITE" id="PS51186">
    <property type="entry name" value="GNAT"/>
    <property type="match status" value="1"/>
</dbReference>
<protein>
    <submittedName>
        <fullName evidence="4">Ribosomal protein S18 acetylase RimI-like enzyme</fullName>
    </submittedName>
</protein>
<dbReference type="PANTHER" id="PTHR43877">
    <property type="entry name" value="AMINOALKYLPHOSPHONATE N-ACETYLTRANSFERASE-RELATED-RELATED"/>
    <property type="match status" value="1"/>
</dbReference>
<dbReference type="SUPFAM" id="SSF55729">
    <property type="entry name" value="Acyl-CoA N-acyltransferases (Nat)"/>
    <property type="match status" value="1"/>
</dbReference>
<keyword evidence="2" id="KW-0012">Acyltransferase</keyword>
<dbReference type="PANTHER" id="PTHR43877:SF2">
    <property type="entry name" value="AMINOALKYLPHOSPHONATE N-ACETYLTRANSFERASE-RELATED"/>
    <property type="match status" value="1"/>
</dbReference>
<evidence type="ECO:0000313" key="4">
    <source>
        <dbReference type="EMBL" id="PXX45159.1"/>
    </source>
</evidence>
<keyword evidence="1" id="KW-0808">Transferase</keyword>
<dbReference type="Proteomes" id="UP000247792">
    <property type="component" value="Unassembled WGS sequence"/>
</dbReference>
<dbReference type="CDD" id="cd04301">
    <property type="entry name" value="NAT_SF"/>
    <property type="match status" value="1"/>
</dbReference>
<keyword evidence="5" id="KW-1185">Reference proteome</keyword>
<name>A0A318J7S9_9BURK</name>
<dbReference type="GO" id="GO:0005840">
    <property type="term" value="C:ribosome"/>
    <property type="evidence" value="ECO:0007669"/>
    <property type="project" value="UniProtKB-KW"/>
</dbReference>
<feature type="domain" description="N-acetyltransferase" evidence="3">
    <location>
        <begin position="30"/>
        <end position="193"/>
    </location>
</feature>